<dbReference type="Proteomes" id="UP000194857">
    <property type="component" value="Unassembled WGS sequence"/>
</dbReference>
<dbReference type="RefSeq" id="WP_083196210.1">
    <property type="nucleotide sequence ID" value="NZ_NFFZ01000004.1"/>
</dbReference>
<proteinExistence type="predicted"/>
<dbReference type="EMBL" id="NFFZ01000004">
    <property type="protein sequence ID" value="OTI62980.1"/>
    <property type="molecule type" value="Genomic_DNA"/>
</dbReference>
<name>A0A241XRD2_PSEAI</name>
<sequence>MHPFANSASMRFVTQGGEKIETSIDSLVTTHIVGTTGKGRSVFSDSLKAEARTKGFLYVDVEAFRKANGFGLYPFEYELARRYAHKLSGRLPRAIQARKITLSAELSSGTSRRREHLQKHLVTTSPNVTLNRALLGDAVDELESVTGIRLTQPQIVALMCPAGIDKKIQEFGEVDTQIREMLANALSEKLTGSKWPTYGEAAEATDHLQHLEAAAKEAGYKVNF</sequence>
<comment type="caution">
    <text evidence="1">The sequence shown here is derived from an EMBL/GenBank/DDBJ whole genome shotgun (WGS) entry which is preliminary data.</text>
</comment>
<evidence type="ECO:0000313" key="2">
    <source>
        <dbReference type="Proteomes" id="UP000194857"/>
    </source>
</evidence>
<protein>
    <submittedName>
        <fullName evidence="1">Uncharacterized protein</fullName>
    </submittedName>
</protein>
<organism evidence="1 2">
    <name type="scientific">Pseudomonas aeruginosa</name>
    <dbReference type="NCBI Taxonomy" id="287"/>
    <lineage>
        <taxon>Bacteria</taxon>
        <taxon>Pseudomonadati</taxon>
        <taxon>Pseudomonadota</taxon>
        <taxon>Gammaproteobacteria</taxon>
        <taxon>Pseudomonadales</taxon>
        <taxon>Pseudomonadaceae</taxon>
        <taxon>Pseudomonas</taxon>
    </lineage>
</organism>
<gene>
    <name evidence="1" type="ORF">CAZ10_09020</name>
</gene>
<dbReference type="AlphaFoldDB" id="A0A241XRD2"/>
<accession>A0A241XRD2</accession>
<evidence type="ECO:0000313" key="1">
    <source>
        <dbReference type="EMBL" id="OTI62980.1"/>
    </source>
</evidence>
<reference evidence="1 2" key="1">
    <citation type="submission" date="2017-05" db="EMBL/GenBank/DDBJ databases">
        <authorList>
            <person name="Song R."/>
            <person name="Chenine A.L."/>
            <person name="Ruprecht R.M."/>
        </authorList>
    </citation>
    <scope>NUCLEOTIDE SEQUENCE [LARGE SCALE GENOMIC DNA]</scope>
    <source>
        <strain evidence="1 2">S567_C10_BS</strain>
    </source>
</reference>